<dbReference type="Proteomes" id="UP000011135">
    <property type="component" value="Unassembled WGS sequence"/>
</dbReference>
<dbReference type="EMBL" id="AMZN01000064">
    <property type="protein sequence ID" value="ELR69951.1"/>
    <property type="molecule type" value="Genomic_DNA"/>
</dbReference>
<name>L8JLY9_9BACT</name>
<comment type="caution">
    <text evidence="1">The sequence shown here is derived from an EMBL/GenBank/DDBJ whole genome shotgun (WGS) entry which is preliminary data.</text>
</comment>
<evidence type="ECO:0000313" key="1">
    <source>
        <dbReference type="EMBL" id="ELR69951.1"/>
    </source>
</evidence>
<sequence length="54" mass="6229">MKLPGEASVERTEIIRAVQALYGTKPTTEIREQFGLSKATFYRYLKVDLSKYQC</sequence>
<evidence type="ECO:0000313" key="2">
    <source>
        <dbReference type="Proteomes" id="UP000011135"/>
    </source>
</evidence>
<dbReference type="OrthoDB" id="9797501at2"/>
<reference evidence="1 2" key="1">
    <citation type="submission" date="2012-12" db="EMBL/GenBank/DDBJ databases">
        <title>Genome assembly of Fulvivirga imtechensis AK7.</title>
        <authorList>
            <person name="Nupur N."/>
            <person name="Khatri I."/>
            <person name="Kumar R."/>
            <person name="Subramanian S."/>
            <person name="Pinnaka A."/>
        </authorList>
    </citation>
    <scope>NUCLEOTIDE SEQUENCE [LARGE SCALE GENOMIC DNA]</scope>
    <source>
        <strain evidence="1 2">AK7</strain>
    </source>
</reference>
<evidence type="ECO:0008006" key="3">
    <source>
        <dbReference type="Google" id="ProtNLM"/>
    </source>
</evidence>
<protein>
    <recommendedName>
        <fullName evidence="3">Resolvase HTH domain-containing protein</fullName>
    </recommendedName>
</protein>
<keyword evidence="2" id="KW-1185">Reference proteome</keyword>
<dbReference type="AlphaFoldDB" id="L8JLY9"/>
<dbReference type="RefSeq" id="WP_009581656.1">
    <property type="nucleotide sequence ID" value="NZ_AMZN01000064.1"/>
</dbReference>
<organism evidence="1 2">
    <name type="scientific">Fulvivirga imtechensis AK7</name>
    <dbReference type="NCBI Taxonomy" id="1237149"/>
    <lineage>
        <taxon>Bacteria</taxon>
        <taxon>Pseudomonadati</taxon>
        <taxon>Bacteroidota</taxon>
        <taxon>Cytophagia</taxon>
        <taxon>Cytophagales</taxon>
        <taxon>Fulvivirgaceae</taxon>
        <taxon>Fulvivirga</taxon>
    </lineage>
</organism>
<accession>L8JLY9</accession>
<proteinExistence type="predicted"/>
<gene>
    <name evidence="1" type="ORF">C900_04474</name>
</gene>